<dbReference type="AlphaFoldDB" id="A0A4V6S0U5"/>
<dbReference type="EC" id="1.11.1.7" evidence="11"/>
<feature type="signal peptide" evidence="9">
    <location>
        <begin position="1"/>
        <end position="22"/>
    </location>
</feature>
<comment type="similarity">
    <text evidence="7">Belongs to the DyP-type peroxidase family.</text>
</comment>
<evidence type="ECO:0000256" key="5">
    <source>
        <dbReference type="ARBA" id="ARBA00023002"/>
    </source>
</evidence>
<evidence type="ECO:0000256" key="3">
    <source>
        <dbReference type="ARBA" id="ARBA00022617"/>
    </source>
</evidence>
<dbReference type="PANTHER" id="PTHR30521">
    <property type="entry name" value="DEFERROCHELATASE/PEROXIDASE"/>
    <property type="match status" value="1"/>
</dbReference>
<sequence>MHLFNIFTAAFSLLNIGRGVLGVPNPNSEHNLVERQARTTPILTVFPGQAALPTLADIINLNATNGTFLPIQNIQGDILVGMKKQLETFYFFHINDPASFKTALNSYVPTITSTATLLSPASSQPLAFVNIAFSSTGLQALGITDDLGDSQFSSGMYADATNLGDSLSTWESPFAGTNIHGVFLIGTDQLAPQDSYVSFYVSGIVSTFGSSITEVDRIDASARPGDEAGHEHFGFLDGISNPAVAGFSTTVLPGQTVVPSGTILTGRLGDVALRPSWTLDGTFMAFRKLQQKVPEFDAWTLENAIQNPEGTLTVQQGADYLGARMFGRWKSGAPTDITPLVDDPTLGADPQSNNNFDFAHANSSLISDQSRCPFSAHIRKTNPRADLADANTINHAIRAGTPYGPEVSSSEASSNTSTQDRGMAFVEYQSTIGNGFRFQQINWANTANFPPLKTVTPGIEPIVGQGSPRTADGLNPVDPSVGYTVPQFVIPTGGEYFFVPSISAITDVITAS</sequence>
<dbReference type="Pfam" id="PF21105">
    <property type="entry name" value="DyP_N"/>
    <property type="match status" value="1"/>
</dbReference>
<keyword evidence="6" id="KW-0408">Iron</keyword>
<organism evidence="11 12">
    <name type="scientific">Hermanssonia centrifuga</name>
    <dbReference type="NCBI Taxonomy" id="98765"/>
    <lineage>
        <taxon>Eukaryota</taxon>
        <taxon>Fungi</taxon>
        <taxon>Dikarya</taxon>
        <taxon>Basidiomycota</taxon>
        <taxon>Agaricomycotina</taxon>
        <taxon>Agaricomycetes</taxon>
        <taxon>Polyporales</taxon>
        <taxon>Meruliaceae</taxon>
        <taxon>Hermanssonia</taxon>
    </lineage>
</organism>
<dbReference type="InterPro" id="IPR011008">
    <property type="entry name" value="Dimeric_a/b-barrel"/>
</dbReference>
<keyword evidence="4" id="KW-0479">Metal-binding</keyword>
<keyword evidence="3" id="KW-0349">Heme</keyword>
<proteinExistence type="inferred from homology"/>
<keyword evidence="5 11" id="KW-0560">Oxidoreductase</keyword>
<evidence type="ECO:0000256" key="9">
    <source>
        <dbReference type="SAM" id="SignalP"/>
    </source>
</evidence>
<evidence type="ECO:0000256" key="8">
    <source>
        <dbReference type="SAM" id="MobiDB-lite"/>
    </source>
</evidence>
<accession>A0A4V6S0U5</accession>
<reference evidence="11 12" key="1">
    <citation type="submission" date="2019-02" db="EMBL/GenBank/DDBJ databases">
        <title>Genome sequencing of the rare red list fungi Phlebia centrifuga.</title>
        <authorList>
            <person name="Buettner E."/>
            <person name="Kellner H."/>
        </authorList>
    </citation>
    <scope>NUCLEOTIDE SEQUENCE [LARGE SCALE GENOMIC DNA]</scope>
    <source>
        <strain evidence="11 12">DSM 108282</strain>
    </source>
</reference>
<keyword evidence="9" id="KW-0732">Signal</keyword>
<dbReference type="GO" id="GO:0020037">
    <property type="term" value="F:heme binding"/>
    <property type="evidence" value="ECO:0007669"/>
    <property type="project" value="InterPro"/>
</dbReference>
<evidence type="ECO:0000313" key="12">
    <source>
        <dbReference type="Proteomes" id="UP000309038"/>
    </source>
</evidence>
<dbReference type="GO" id="GO:0046872">
    <property type="term" value="F:metal ion binding"/>
    <property type="evidence" value="ECO:0007669"/>
    <property type="project" value="UniProtKB-KW"/>
</dbReference>
<evidence type="ECO:0000256" key="6">
    <source>
        <dbReference type="ARBA" id="ARBA00023004"/>
    </source>
</evidence>
<gene>
    <name evidence="11" type="ORF">EW026_g7262</name>
</gene>
<dbReference type="GO" id="GO:0140825">
    <property type="term" value="F:lactoperoxidase activity"/>
    <property type="evidence" value="ECO:0007669"/>
    <property type="project" value="UniProtKB-EC"/>
</dbReference>
<dbReference type="NCBIfam" id="TIGR01413">
    <property type="entry name" value="Dyp_perox_fam"/>
    <property type="match status" value="1"/>
</dbReference>
<dbReference type="PANTHER" id="PTHR30521:SF4">
    <property type="entry name" value="DEFERROCHELATASE"/>
    <property type="match status" value="1"/>
</dbReference>
<evidence type="ECO:0000256" key="2">
    <source>
        <dbReference type="ARBA" id="ARBA00022559"/>
    </source>
</evidence>
<evidence type="ECO:0000256" key="7">
    <source>
        <dbReference type="ARBA" id="ARBA00025737"/>
    </source>
</evidence>
<feature type="compositionally biased region" description="Low complexity" evidence="8">
    <location>
        <begin position="408"/>
        <end position="417"/>
    </location>
</feature>
<feature type="domain" description="DyP dimeric alpha+beta barrel" evidence="10">
    <location>
        <begin position="73"/>
        <end position="224"/>
    </location>
</feature>
<dbReference type="InterPro" id="IPR006314">
    <property type="entry name" value="Dyp_peroxidase"/>
</dbReference>
<name>A0A4V6S0U5_9APHY</name>
<evidence type="ECO:0000256" key="1">
    <source>
        <dbReference type="ARBA" id="ARBA00001970"/>
    </source>
</evidence>
<dbReference type="PROSITE" id="PS51404">
    <property type="entry name" value="DYP_PEROXIDASE"/>
    <property type="match status" value="1"/>
</dbReference>
<keyword evidence="2 11" id="KW-0575">Peroxidase</keyword>
<dbReference type="EMBL" id="SGPJ01000492">
    <property type="protein sequence ID" value="THG94152.1"/>
    <property type="molecule type" value="Genomic_DNA"/>
</dbReference>
<evidence type="ECO:0000259" key="10">
    <source>
        <dbReference type="Pfam" id="PF21105"/>
    </source>
</evidence>
<comment type="caution">
    <text evidence="11">The sequence shown here is derived from an EMBL/GenBank/DDBJ whole genome shotgun (WGS) entry which is preliminary data.</text>
</comment>
<evidence type="ECO:0000256" key="4">
    <source>
        <dbReference type="ARBA" id="ARBA00022723"/>
    </source>
</evidence>
<dbReference type="GO" id="GO:0005829">
    <property type="term" value="C:cytosol"/>
    <property type="evidence" value="ECO:0007669"/>
    <property type="project" value="TreeGrafter"/>
</dbReference>
<keyword evidence="12" id="KW-1185">Reference proteome</keyword>
<evidence type="ECO:0000313" key="11">
    <source>
        <dbReference type="EMBL" id="THG94152.1"/>
    </source>
</evidence>
<dbReference type="InterPro" id="IPR049509">
    <property type="entry name" value="DyP_N"/>
</dbReference>
<feature type="region of interest" description="Disordered" evidence="8">
    <location>
        <begin position="398"/>
        <end position="418"/>
    </location>
</feature>
<protein>
    <submittedName>
        <fullName evidence="11">Dyp-type peroxidase</fullName>
        <ecNumber evidence="11">1.11.1.7</ecNumber>
    </submittedName>
</protein>
<comment type="cofactor">
    <cofactor evidence="1">
        <name>heme b</name>
        <dbReference type="ChEBI" id="CHEBI:60344"/>
    </cofactor>
</comment>
<feature type="chain" id="PRO_5020310503" evidence="9">
    <location>
        <begin position="23"/>
        <end position="512"/>
    </location>
</feature>
<dbReference type="Proteomes" id="UP000309038">
    <property type="component" value="Unassembled WGS sequence"/>
</dbReference>
<dbReference type="SUPFAM" id="SSF54909">
    <property type="entry name" value="Dimeric alpha+beta barrel"/>
    <property type="match status" value="1"/>
</dbReference>